<dbReference type="AlphaFoldDB" id="A0A392SFY5"/>
<name>A0A392SFY5_9FABA</name>
<dbReference type="Proteomes" id="UP000265520">
    <property type="component" value="Unassembled WGS sequence"/>
</dbReference>
<sequence>DRSMVSSPASVNGLPSG</sequence>
<organism evidence="1 2">
    <name type="scientific">Trifolium medium</name>
    <dbReference type="NCBI Taxonomy" id="97028"/>
    <lineage>
        <taxon>Eukaryota</taxon>
        <taxon>Viridiplantae</taxon>
        <taxon>Streptophyta</taxon>
        <taxon>Embryophyta</taxon>
        <taxon>Tracheophyta</taxon>
        <taxon>Spermatophyta</taxon>
        <taxon>Magnoliopsida</taxon>
        <taxon>eudicotyledons</taxon>
        <taxon>Gunneridae</taxon>
        <taxon>Pentapetalae</taxon>
        <taxon>rosids</taxon>
        <taxon>fabids</taxon>
        <taxon>Fabales</taxon>
        <taxon>Fabaceae</taxon>
        <taxon>Papilionoideae</taxon>
        <taxon>50 kb inversion clade</taxon>
        <taxon>NPAAA clade</taxon>
        <taxon>Hologalegina</taxon>
        <taxon>IRL clade</taxon>
        <taxon>Trifolieae</taxon>
        <taxon>Trifolium</taxon>
    </lineage>
</organism>
<reference evidence="1 2" key="1">
    <citation type="journal article" date="2018" name="Front. Plant Sci.">
        <title>Red Clover (Trifolium pratense) and Zigzag Clover (T. medium) - A Picture of Genomic Similarities and Differences.</title>
        <authorList>
            <person name="Dluhosova J."/>
            <person name="Istvanek J."/>
            <person name="Nedelnik J."/>
            <person name="Repkova J."/>
        </authorList>
    </citation>
    <scope>NUCLEOTIDE SEQUENCE [LARGE SCALE GENOMIC DNA]</scope>
    <source>
        <strain evidence="2">cv. 10/8</strain>
        <tissue evidence="1">Leaf</tissue>
    </source>
</reference>
<feature type="non-terminal residue" evidence="1">
    <location>
        <position position="1"/>
    </location>
</feature>
<dbReference type="EMBL" id="LXQA010377387">
    <property type="protein sequence ID" value="MCI47811.1"/>
    <property type="molecule type" value="Genomic_DNA"/>
</dbReference>
<evidence type="ECO:0000313" key="1">
    <source>
        <dbReference type="EMBL" id="MCI47811.1"/>
    </source>
</evidence>
<protein>
    <submittedName>
        <fullName evidence="1">Uncharacterized protein</fullName>
    </submittedName>
</protein>
<evidence type="ECO:0000313" key="2">
    <source>
        <dbReference type="Proteomes" id="UP000265520"/>
    </source>
</evidence>
<proteinExistence type="predicted"/>
<keyword evidence="2" id="KW-1185">Reference proteome</keyword>
<comment type="caution">
    <text evidence="1">The sequence shown here is derived from an EMBL/GenBank/DDBJ whole genome shotgun (WGS) entry which is preliminary data.</text>
</comment>
<accession>A0A392SFY5</accession>